<dbReference type="InterPro" id="IPR008457">
    <property type="entry name" value="Cu-R_CopD_dom"/>
</dbReference>
<dbReference type="PANTHER" id="PTHR34820">
    <property type="entry name" value="INNER MEMBRANE PROTEIN YEBZ"/>
    <property type="match status" value="1"/>
</dbReference>
<sequence>MPSSARPLMPRLLALLTLIALLLGSSPAWAHAFLLSSSPGAESSLDRSPGSIELTFNEPIQLLALKLLGTYSEDLSPATVPTVTEGRVVWMLPQPLPTGRYLVSWRAGSLDGHVVAGSFSFAIGEAASPPPADSGLAIEIWRWPDFTAHVLARILVLLAAGGALFRLLLQPPEALIPALRARERHLACLGFLVTGLLIGIDGAMRAGLPLSGLLERSAWKAAFAAPGMQLNEISLLALLTLAAVRDRPRPFLALQGLAALLALAGFGSSGHALAVLPPVQGQALMILHGLAAALWIGAFDPLRRAFARETGPVTAALFHRFQRLGLVAVGAVAASGATLAWLLLPRWSDLWESPYGWRLSAKLLAVLAMLVIAGLNRLWLTSAALKNPDRLKHRLLWVLRLDLLVALIAVLLAVGLSLGPPPARSLVLDLSDANYRITLTLTPGRAGDNDAEIRIADRDGKPVDPQQVELRVEAPAAGIEPSAHEARPLAPGLYRVERLPLWAATGWKLRLHLMIDDFTMVMRDSEVTLAR</sequence>
<evidence type="ECO:0000313" key="13">
    <source>
        <dbReference type="Proteomes" id="UP000325797"/>
    </source>
</evidence>
<dbReference type="Pfam" id="PF04234">
    <property type="entry name" value="CopC"/>
    <property type="match status" value="1"/>
</dbReference>
<dbReference type="GO" id="GO:0005507">
    <property type="term" value="F:copper ion binding"/>
    <property type="evidence" value="ECO:0007669"/>
    <property type="project" value="InterPro"/>
</dbReference>
<dbReference type="GO" id="GO:0046688">
    <property type="term" value="P:response to copper ion"/>
    <property type="evidence" value="ECO:0007669"/>
    <property type="project" value="InterPro"/>
</dbReference>
<evidence type="ECO:0000256" key="9">
    <source>
        <dbReference type="SAM" id="Phobius"/>
    </source>
</evidence>
<feature type="transmembrane region" description="Helical" evidence="9">
    <location>
        <begin position="397"/>
        <end position="418"/>
    </location>
</feature>
<evidence type="ECO:0000259" key="11">
    <source>
        <dbReference type="Pfam" id="PF05425"/>
    </source>
</evidence>
<evidence type="ECO:0000256" key="4">
    <source>
        <dbReference type="ARBA" id="ARBA00022723"/>
    </source>
</evidence>
<dbReference type="AlphaFoldDB" id="A0A5J6N334"/>
<dbReference type="InterPro" id="IPR032694">
    <property type="entry name" value="CopC/D"/>
</dbReference>
<dbReference type="GO" id="GO:0042597">
    <property type="term" value="C:periplasmic space"/>
    <property type="evidence" value="ECO:0007669"/>
    <property type="project" value="InterPro"/>
</dbReference>
<dbReference type="PANTHER" id="PTHR34820:SF4">
    <property type="entry name" value="INNER MEMBRANE PROTEIN YEBZ"/>
    <property type="match status" value="1"/>
</dbReference>
<feature type="transmembrane region" description="Helical" evidence="9">
    <location>
        <begin position="224"/>
        <end position="244"/>
    </location>
</feature>
<evidence type="ECO:0000259" key="10">
    <source>
        <dbReference type="Pfam" id="PF04234"/>
    </source>
</evidence>
<feature type="transmembrane region" description="Helical" evidence="9">
    <location>
        <begin position="146"/>
        <end position="165"/>
    </location>
</feature>
<comment type="subcellular location">
    <subcellularLocation>
        <location evidence="1">Cell membrane</location>
        <topology evidence="1">Multi-pass membrane protein</topology>
    </subcellularLocation>
</comment>
<proteinExistence type="predicted"/>
<dbReference type="GO" id="GO:0006825">
    <property type="term" value="P:copper ion transport"/>
    <property type="evidence" value="ECO:0007669"/>
    <property type="project" value="InterPro"/>
</dbReference>
<dbReference type="EMBL" id="CP042582">
    <property type="protein sequence ID" value="QEX23010.1"/>
    <property type="molecule type" value="Genomic_DNA"/>
</dbReference>
<keyword evidence="3 9" id="KW-0812">Transmembrane</keyword>
<name>A0A5J6N334_9PROT</name>
<feature type="transmembrane region" description="Helical" evidence="9">
    <location>
        <begin position="323"/>
        <end position="344"/>
    </location>
</feature>
<reference evidence="12 13" key="1">
    <citation type="submission" date="2019-08" db="EMBL/GenBank/DDBJ databases">
        <title>Hyperibacter terrae gen. nov., sp. nov. and Hyperibacter viscosus sp. nov., two new members in the family Rhodospirillaceae isolated from the rhizosphere of Hypericum perforatum.</title>
        <authorList>
            <person name="Noviana Z."/>
        </authorList>
    </citation>
    <scope>NUCLEOTIDE SEQUENCE [LARGE SCALE GENOMIC DNA]</scope>
    <source>
        <strain evidence="12 13">R5959</strain>
    </source>
</reference>
<keyword evidence="5" id="KW-0732">Signal</keyword>
<feature type="domain" description="Copper resistance protein D" evidence="11">
    <location>
        <begin position="316"/>
        <end position="416"/>
    </location>
</feature>
<dbReference type="InterPro" id="IPR007348">
    <property type="entry name" value="CopC_dom"/>
</dbReference>
<keyword evidence="13" id="KW-1185">Reference proteome</keyword>
<dbReference type="GO" id="GO:0005886">
    <property type="term" value="C:plasma membrane"/>
    <property type="evidence" value="ECO:0007669"/>
    <property type="project" value="UniProtKB-SubCell"/>
</dbReference>
<dbReference type="SUPFAM" id="SSF81296">
    <property type="entry name" value="E set domains"/>
    <property type="match status" value="1"/>
</dbReference>
<dbReference type="KEGG" id="hadh:FRZ61_29450"/>
<evidence type="ECO:0000256" key="7">
    <source>
        <dbReference type="ARBA" id="ARBA00023008"/>
    </source>
</evidence>
<feature type="domain" description="CopC" evidence="10">
    <location>
        <begin position="31"/>
        <end position="123"/>
    </location>
</feature>
<keyword evidence="6 9" id="KW-1133">Transmembrane helix</keyword>
<organism evidence="12 13">
    <name type="scientific">Hypericibacter adhaerens</name>
    <dbReference type="NCBI Taxonomy" id="2602016"/>
    <lineage>
        <taxon>Bacteria</taxon>
        <taxon>Pseudomonadati</taxon>
        <taxon>Pseudomonadota</taxon>
        <taxon>Alphaproteobacteria</taxon>
        <taxon>Rhodospirillales</taxon>
        <taxon>Dongiaceae</taxon>
        <taxon>Hypericibacter</taxon>
    </lineage>
</organism>
<dbReference type="RefSeq" id="WP_191909029.1">
    <property type="nucleotide sequence ID" value="NZ_CP042582.1"/>
</dbReference>
<feature type="transmembrane region" description="Helical" evidence="9">
    <location>
        <begin position="364"/>
        <end position="385"/>
    </location>
</feature>
<evidence type="ECO:0000256" key="6">
    <source>
        <dbReference type="ARBA" id="ARBA00022989"/>
    </source>
</evidence>
<gene>
    <name evidence="12" type="ORF">FRZ61_29450</name>
</gene>
<dbReference type="InterPro" id="IPR014756">
    <property type="entry name" value="Ig_E-set"/>
</dbReference>
<evidence type="ECO:0000256" key="3">
    <source>
        <dbReference type="ARBA" id="ARBA00022692"/>
    </source>
</evidence>
<feature type="transmembrane region" description="Helical" evidence="9">
    <location>
        <begin position="186"/>
        <end position="204"/>
    </location>
</feature>
<dbReference type="InterPro" id="IPR014755">
    <property type="entry name" value="Cu-Rt/internalin_Ig-like"/>
</dbReference>
<evidence type="ECO:0000313" key="12">
    <source>
        <dbReference type="EMBL" id="QEX23010.1"/>
    </source>
</evidence>
<dbReference type="Gene3D" id="2.60.40.1220">
    <property type="match status" value="1"/>
</dbReference>
<protein>
    <submittedName>
        <fullName evidence="12">Copper resistance protein C</fullName>
    </submittedName>
</protein>
<keyword evidence="4" id="KW-0479">Metal-binding</keyword>
<feature type="transmembrane region" description="Helical" evidence="9">
    <location>
        <begin position="251"/>
        <end position="276"/>
    </location>
</feature>
<evidence type="ECO:0000256" key="8">
    <source>
        <dbReference type="ARBA" id="ARBA00023136"/>
    </source>
</evidence>
<dbReference type="Pfam" id="PF05425">
    <property type="entry name" value="CopD"/>
    <property type="match status" value="1"/>
</dbReference>
<evidence type="ECO:0000256" key="1">
    <source>
        <dbReference type="ARBA" id="ARBA00004651"/>
    </source>
</evidence>
<feature type="transmembrane region" description="Helical" evidence="9">
    <location>
        <begin position="282"/>
        <end position="302"/>
    </location>
</feature>
<keyword evidence="2" id="KW-1003">Cell membrane</keyword>
<evidence type="ECO:0000256" key="5">
    <source>
        <dbReference type="ARBA" id="ARBA00022729"/>
    </source>
</evidence>
<keyword evidence="8 9" id="KW-0472">Membrane</keyword>
<accession>A0A5J6N334</accession>
<dbReference type="Proteomes" id="UP000325797">
    <property type="component" value="Chromosome"/>
</dbReference>
<evidence type="ECO:0000256" key="2">
    <source>
        <dbReference type="ARBA" id="ARBA00022475"/>
    </source>
</evidence>
<keyword evidence="7" id="KW-0186">Copper</keyword>